<protein>
    <submittedName>
        <fullName evidence="2">Uncharacterized protein</fullName>
    </submittedName>
</protein>
<keyword evidence="3" id="KW-1185">Reference proteome</keyword>
<name>A0A7G8Q4J5_9GAMM</name>
<sequence>MKHRILIIDDLSGSMKGLAEAMAKAAVEIVEFSKVVPRKPDYSVISLPKIHFNDQHKHPHRGKQRRNWNARRH</sequence>
<proteinExistence type="predicted"/>
<dbReference type="Proteomes" id="UP000515873">
    <property type="component" value="Chromosome"/>
</dbReference>
<dbReference type="RefSeq" id="WP_187057162.1">
    <property type="nucleotide sequence ID" value="NZ_CP060412.1"/>
</dbReference>
<dbReference type="KEGG" id="dtl:H8F01_00540"/>
<gene>
    <name evidence="2" type="ORF">H8F01_00540</name>
</gene>
<evidence type="ECO:0000256" key="1">
    <source>
        <dbReference type="SAM" id="MobiDB-lite"/>
    </source>
</evidence>
<organism evidence="2 3">
    <name type="scientific">Dyella telluris</name>
    <dbReference type="NCBI Taxonomy" id="2763498"/>
    <lineage>
        <taxon>Bacteria</taxon>
        <taxon>Pseudomonadati</taxon>
        <taxon>Pseudomonadota</taxon>
        <taxon>Gammaproteobacteria</taxon>
        <taxon>Lysobacterales</taxon>
        <taxon>Rhodanobacteraceae</taxon>
        <taxon>Dyella</taxon>
    </lineage>
</organism>
<reference evidence="2 3" key="1">
    <citation type="submission" date="2020-08" db="EMBL/GenBank/DDBJ databases">
        <title>Dyella sp. G9 isolated from forest soil.</title>
        <authorList>
            <person name="Fu J."/>
            <person name="Qiu L."/>
        </authorList>
    </citation>
    <scope>NUCLEOTIDE SEQUENCE [LARGE SCALE GENOMIC DNA]</scope>
    <source>
        <strain evidence="2 3">G9</strain>
    </source>
</reference>
<accession>A0A7G8Q4J5</accession>
<dbReference type="EMBL" id="CP060412">
    <property type="protein sequence ID" value="QNK01703.1"/>
    <property type="molecule type" value="Genomic_DNA"/>
</dbReference>
<dbReference type="AlphaFoldDB" id="A0A7G8Q4J5"/>
<evidence type="ECO:0000313" key="3">
    <source>
        <dbReference type="Proteomes" id="UP000515873"/>
    </source>
</evidence>
<feature type="compositionally biased region" description="Basic residues" evidence="1">
    <location>
        <begin position="57"/>
        <end position="73"/>
    </location>
</feature>
<evidence type="ECO:0000313" key="2">
    <source>
        <dbReference type="EMBL" id="QNK01703.1"/>
    </source>
</evidence>
<feature type="region of interest" description="Disordered" evidence="1">
    <location>
        <begin position="52"/>
        <end position="73"/>
    </location>
</feature>